<gene>
    <name evidence="1" type="ORF">CBW42_05465</name>
</gene>
<dbReference type="EMBL" id="NHOC01000004">
    <property type="protein sequence ID" value="OUM21031.1"/>
    <property type="molecule type" value="Genomic_DNA"/>
</dbReference>
<dbReference type="AlphaFoldDB" id="A0A252F5K5"/>
<dbReference type="Proteomes" id="UP000194903">
    <property type="component" value="Unassembled WGS sequence"/>
</dbReference>
<sequence>MGDPTVELDGNRSVVITGRCAITLYSETEMRVRCGGLTVRVSGDGLELRTLDEAELSIVGLIAEVGFLTGEG</sequence>
<proteinExistence type="predicted"/>
<keyword evidence="2" id="KW-1185">Reference proteome</keyword>
<reference evidence="1 2" key="1">
    <citation type="submission" date="2017-05" db="EMBL/GenBank/DDBJ databases">
        <title>Butyricicoccus porcorum sp. nov. a butyrate-producing bacterium from the swine intestinal tract.</title>
        <authorList>
            <person name="Trachsel J."/>
            <person name="Humphrey S."/>
            <person name="Allen H.K."/>
        </authorList>
    </citation>
    <scope>NUCLEOTIDE SEQUENCE [LARGE SCALE GENOMIC DNA]</scope>
    <source>
        <strain evidence="1">BB10</strain>
    </source>
</reference>
<name>A0A252F5K5_9FIRM</name>
<evidence type="ECO:0000313" key="2">
    <source>
        <dbReference type="Proteomes" id="UP000194903"/>
    </source>
</evidence>
<comment type="caution">
    <text evidence="1">The sequence shown here is derived from an EMBL/GenBank/DDBJ whole genome shotgun (WGS) entry which is preliminary data.</text>
</comment>
<protein>
    <recommendedName>
        <fullName evidence="3">Sporulation protein</fullName>
    </recommendedName>
</protein>
<organism evidence="1 2">
    <name type="scientific">Butyricicoccus porcorum</name>
    <dbReference type="NCBI Taxonomy" id="1945634"/>
    <lineage>
        <taxon>Bacteria</taxon>
        <taxon>Bacillati</taxon>
        <taxon>Bacillota</taxon>
        <taxon>Clostridia</taxon>
        <taxon>Eubacteriales</taxon>
        <taxon>Butyricicoccaceae</taxon>
        <taxon>Butyricicoccus</taxon>
    </lineage>
</organism>
<dbReference type="Pfam" id="PF07873">
    <property type="entry name" value="YabP"/>
    <property type="match status" value="1"/>
</dbReference>
<evidence type="ECO:0000313" key="1">
    <source>
        <dbReference type="EMBL" id="OUM21031.1"/>
    </source>
</evidence>
<dbReference type="InterPro" id="IPR022476">
    <property type="entry name" value="Spore_YabP/YqfC"/>
</dbReference>
<evidence type="ECO:0008006" key="3">
    <source>
        <dbReference type="Google" id="ProtNLM"/>
    </source>
</evidence>
<accession>A0A252F5K5</accession>